<keyword evidence="1" id="KW-0808">Transferase</keyword>
<evidence type="ECO:0000256" key="4">
    <source>
        <dbReference type="ARBA" id="ARBA00023163"/>
    </source>
</evidence>
<dbReference type="Pfam" id="PF13185">
    <property type="entry name" value="GAF_2"/>
    <property type="match status" value="1"/>
</dbReference>
<feature type="domain" description="ANTAR" evidence="5">
    <location>
        <begin position="172"/>
        <end position="233"/>
    </location>
</feature>
<dbReference type="Proteomes" id="UP001597145">
    <property type="component" value="Unassembled WGS sequence"/>
</dbReference>
<dbReference type="InterPro" id="IPR012074">
    <property type="entry name" value="GAF_ANTAR"/>
</dbReference>
<comment type="caution">
    <text evidence="6">The sequence shown here is derived from an EMBL/GenBank/DDBJ whole genome shotgun (WGS) entry which is preliminary data.</text>
</comment>
<gene>
    <name evidence="6" type="ORF">ACFSCY_12965</name>
</gene>
<keyword evidence="2" id="KW-0418">Kinase</keyword>
<dbReference type="InterPro" id="IPR029016">
    <property type="entry name" value="GAF-like_dom_sf"/>
</dbReference>
<reference evidence="7" key="1">
    <citation type="journal article" date="2019" name="Int. J. Syst. Evol. Microbiol.">
        <title>The Global Catalogue of Microorganisms (GCM) 10K type strain sequencing project: providing services to taxonomists for standard genome sequencing and annotation.</title>
        <authorList>
            <consortium name="The Broad Institute Genomics Platform"/>
            <consortium name="The Broad Institute Genome Sequencing Center for Infectious Disease"/>
            <person name="Wu L."/>
            <person name="Ma J."/>
        </authorList>
    </citation>
    <scope>NUCLEOTIDE SEQUENCE [LARGE SCALE GENOMIC DNA]</scope>
    <source>
        <strain evidence="7">JCM 12165</strain>
    </source>
</reference>
<keyword evidence="4" id="KW-0804">Transcription</keyword>
<proteinExistence type="predicted"/>
<dbReference type="EMBL" id="JBHUCP010000007">
    <property type="protein sequence ID" value="MFD1530355.1"/>
    <property type="molecule type" value="Genomic_DNA"/>
</dbReference>
<accession>A0ABW4FI98</accession>
<evidence type="ECO:0000313" key="7">
    <source>
        <dbReference type="Proteomes" id="UP001597145"/>
    </source>
</evidence>
<evidence type="ECO:0000313" key="6">
    <source>
        <dbReference type="EMBL" id="MFD1530355.1"/>
    </source>
</evidence>
<dbReference type="InterPro" id="IPR005561">
    <property type="entry name" value="ANTAR"/>
</dbReference>
<name>A0ABW4FI98_9PSEU</name>
<dbReference type="SMART" id="SM01012">
    <property type="entry name" value="ANTAR"/>
    <property type="match status" value="1"/>
</dbReference>
<dbReference type="SUPFAM" id="SSF52172">
    <property type="entry name" value="CheY-like"/>
    <property type="match status" value="1"/>
</dbReference>
<evidence type="ECO:0000256" key="2">
    <source>
        <dbReference type="ARBA" id="ARBA00022777"/>
    </source>
</evidence>
<dbReference type="SUPFAM" id="SSF55781">
    <property type="entry name" value="GAF domain-like"/>
    <property type="match status" value="1"/>
</dbReference>
<evidence type="ECO:0000256" key="3">
    <source>
        <dbReference type="ARBA" id="ARBA00023015"/>
    </source>
</evidence>
<dbReference type="Gene3D" id="1.10.10.10">
    <property type="entry name" value="Winged helix-like DNA-binding domain superfamily/Winged helix DNA-binding domain"/>
    <property type="match status" value="1"/>
</dbReference>
<dbReference type="Pfam" id="PF03861">
    <property type="entry name" value="ANTAR"/>
    <property type="match status" value="1"/>
</dbReference>
<dbReference type="InterPro" id="IPR011006">
    <property type="entry name" value="CheY-like_superfamily"/>
</dbReference>
<dbReference type="Gene3D" id="3.30.450.40">
    <property type="match status" value="1"/>
</dbReference>
<evidence type="ECO:0000259" key="5">
    <source>
        <dbReference type="PROSITE" id="PS50921"/>
    </source>
</evidence>
<dbReference type="PROSITE" id="PS50921">
    <property type="entry name" value="ANTAR"/>
    <property type="match status" value="1"/>
</dbReference>
<dbReference type="InterPro" id="IPR036388">
    <property type="entry name" value="WH-like_DNA-bd_sf"/>
</dbReference>
<keyword evidence="7" id="KW-1185">Reference proteome</keyword>
<organism evidence="6 7">
    <name type="scientific">Pseudonocardia aurantiaca</name>
    <dbReference type="NCBI Taxonomy" id="75290"/>
    <lineage>
        <taxon>Bacteria</taxon>
        <taxon>Bacillati</taxon>
        <taxon>Actinomycetota</taxon>
        <taxon>Actinomycetes</taxon>
        <taxon>Pseudonocardiales</taxon>
        <taxon>Pseudonocardiaceae</taxon>
        <taxon>Pseudonocardia</taxon>
    </lineage>
</organism>
<dbReference type="RefSeq" id="WP_343980110.1">
    <property type="nucleotide sequence ID" value="NZ_BAAAJG010000011.1"/>
</dbReference>
<protein>
    <submittedName>
        <fullName evidence="6">GAF and ANTAR domain-containing protein</fullName>
    </submittedName>
</protein>
<dbReference type="InterPro" id="IPR003018">
    <property type="entry name" value="GAF"/>
</dbReference>
<keyword evidence="3" id="KW-0805">Transcription regulation</keyword>
<evidence type="ECO:0000256" key="1">
    <source>
        <dbReference type="ARBA" id="ARBA00022679"/>
    </source>
</evidence>
<dbReference type="PIRSF" id="PIRSF036625">
    <property type="entry name" value="GAF_ANTAR"/>
    <property type="match status" value="1"/>
</dbReference>
<sequence length="255" mass="26976">MGNLPSNESLAEAFVRVAGGLTTGSDVVGYLGQLVDRSVAMLEVDAAGLVLADPQGNLDVLACTSEQARLLEQWQLQWHEGPVVDCYRSGRALAVADLGADRTTRRWPRFGPSCRGAGYVGLLAVPMRRHEQVLGVVSLMWCTAGGVDGAAVRIAQALADVATAGLLQWREQYKQKMLIAQLTDALSSRVVIEQAKGVLAERLGMDTEQAFGVLRGSARAGNRRLTAMARAVIDGVGEQRRAGPAPGSGRAAAGR</sequence>